<evidence type="ECO:0000256" key="4">
    <source>
        <dbReference type="ARBA" id="ARBA00022723"/>
    </source>
</evidence>
<evidence type="ECO:0000256" key="2">
    <source>
        <dbReference type="ARBA" id="ARBA00022559"/>
    </source>
</evidence>
<dbReference type="EMBL" id="CP003011">
    <property type="protein sequence ID" value="AEO68242.1"/>
    <property type="molecule type" value="Genomic_DNA"/>
</dbReference>
<protein>
    <recommendedName>
        <fullName evidence="9">Heme haloperoxidase family profile domain-containing protein</fullName>
    </recommendedName>
</protein>
<keyword evidence="3" id="KW-0349">Heme</keyword>
<dbReference type="HOGENOM" id="CLU_050230_0_3_1"/>
<keyword evidence="11" id="KW-1185">Reference proteome</keyword>
<evidence type="ECO:0000313" key="11">
    <source>
        <dbReference type="Proteomes" id="UP000008181"/>
    </source>
</evidence>
<sequence length="274" mass="30781">MKLSILLTLASGQLALSSPDWRWWVVILVYQAPSAYANHSPHPKDRRGPCPMLNTLANHGFLPHNGRNITKEITVNALNSALNVNKTLGELLFNFAVTTNPQPNATFFDLDHLSRHNILEHDASLSRADYYFGHDDHTFNQTVFDQTKSYWKTPIIDVQQAANARLARVLTSNATNPTFVLSQIGEAFSFGETAAYILALGDRVSGTVPRQWVEYLFENERLPLELGWRRAKEVISNSDLDQLTNRVINATGALANITRKIKVRDFHAGRFPGE</sequence>
<evidence type="ECO:0000259" key="9">
    <source>
        <dbReference type="PROSITE" id="PS51405"/>
    </source>
</evidence>
<name>G2R8M6_THETT</name>
<gene>
    <name evidence="10" type="ORF">THITE_125074</name>
</gene>
<dbReference type="Proteomes" id="UP000008181">
    <property type="component" value="Chromosome 3"/>
</dbReference>
<evidence type="ECO:0000256" key="7">
    <source>
        <dbReference type="ARBA" id="ARBA00025795"/>
    </source>
</evidence>
<dbReference type="InterPro" id="IPR000028">
    <property type="entry name" value="Chloroperoxidase"/>
</dbReference>
<comment type="cofactor">
    <cofactor evidence="1">
        <name>heme b</name>
        <dbReference type="ChEBI" id="CHEBI:60344"/>
    </cofactor>
</comment>
<dbReference type="OrthoDB" id="407298at2759"/>
<evidence type="ECO:0000313" key="10">
    <source>
        <dbReference type="EMBL" id="AEO68242.1"/>
    </source>
</evidence>
<dbReference type="AlphaFoldDB" id="G2R8M6"/>
<evidence type="ECO:0000256" key="1">
    <source>
        <dbReference type="ARBA" id="ARBA00001970"/>
    </source>
</evidence>
<keyword evidence="4" id="KW-0479">Metal-binding</keyword>
<dbReference type="KEGG" id="ttt:THITE_125074"/>
<comment type="similarity">
    <text evidence="7">Belongs to the chloroperoxidase family.</text>
</comment>
<dbReference type="eggNOG" id="ENOG502S5K7">
    <property type="taxonomic scope" value="Eukaryota"/>
</dbReference>
<evidence type="ECO:0000256" key="6">
    <source>
        <dbReference type="ARBA" id="ARBA00023004"/>
    </source>
</evidence>
<dbReference type="PeroxiBase" id="11358">
    <property type="entry name" value="TterHalPrx01"/>
</dbReference>
<feature type="signal peptide" evidence="8">
    <location>
        <begin position="1"/>
        <end position="37"/>
    </location>
</feature>
<keyword evidence="8" id="KW-0732">Signal</keyword>
<feature type="chain" id="PRO_5003437029" description="Heme haloperoxidase family profile domain-containing protein" evidence="8">
    <location>
        <begin position="38"/>
        <end position="274"/>
    </location>
</feature>
<accession>G2R8M6</accession>
<keyword evidence="6" id="KW-0408">Iron</keyword>
<evidence type="ECO:0000256" key="3">
    <source>
        <dbReference type="ARBA" id="ARBA00022617"/>
    </source>
</evidence>
<dbReference type="GeneID" id="11518358"/>
<keyword evidence="5" id="KW-0560">Oxidoreductase</keyword>
<dbReference type="PROSITE" id="PS51405">
    <property type="entry name" value="HEME_HALOPEROXIDASE"/>
    <property type="match status" value="1"/>
</dbReference>
<dbReference type="GO" id="GO:0046872">
    <property type="term" value="F:metal ion binding"/>
    <property type="evidence" value="ECO:0007669"/>
    <property type="project" value="UniProtKB-KW"/>
</dbReference>
<evidence type="ECO:0000256" key="5">
    <source>
        <dbReference type="ARBA" id="ARBA00023002"/>
    </source>
</evidence>
<dbReference type="Pfam" id="PF01328">
    <property type="entry name" value="Peroxidase_2"/>
    <property type="match status" value="1"/>
</dbReference>
<evidence type="ECO:0000256" key="8">
    <source>
        <dbReference type="SAM" id="SignalP"/>
    </source>
</evidence>
<dbReference type="Gene3D" id="1.10.489.10">
    <property type="entry name" value="Chloroperoxidase-like"/>
    <property type="match status" value="1"/>
</dbReference>
<dbReference type="InterPro" id="IPR036851">
    <property type="entry name" value="Chloroperoxidase-like_sf"/>
</dbReference>
<dbReference type="RefSeq" id="XP_003654578.1">
    <property type="nucleotide sequence ID" value="XM_003654530.1"/>
</dbReference>
<dbReference type="PANTHER" id="PTHR33577">
    <property type="entry name" value="STERIGMATOCYSTIN BIOSYNTHESIS PEROXIDASE STCC-RELATED"/>
    <property type="match status" value="1"/>
</dbReference>
<dbReference type="SUPFAM" id="SSF47571">
    <property type="entry name" value="Cloroperoxidase"/>
    <property type="match status" value="1"/>
</dbReference>
<keyword evidence="2" id="KW-0575">Peroxidase</keyword>
<reference evidence="10 11" key="1">
    <citation type="journal article" date="2011" name="Nat. Biotechnol.">
        <title>Comparative genomic analysis of the thermophilic biomass-degrading fungi Myceliophthora thermophila and Thielavia terrestris.</title>
        <authorList>
            <person name="Berka R.M."/>
            <person name="Grigoriev I.V."/>
            <person name="Otillar R."/>
            <person name="Salamov A."/>
            <person name="Grimwood J."/>
            <person name="Reid I."/>
            <person name="Ishmael N."/>
            <person name="John T."/>
            <person name="Darmond C."/>
            <person name="Moisan M.-C."/>
            <person name="Henrissat B."/>
            <person name="Coutinho P.M."/>
            <person name="Lombard V."/>
            <person name="Natvig D.O."/>
            <person name="Lindquist E."/>
            <person name="Schmutz J."/>
            <person name="Lucas S."/>
            <person name="Harris P."/>
            <person name="Powlowski J."/>
            <person name="Bellemare A."/>
            <person name="Taylor D."/>
            <person name="Butler G."/>
            <person name="de Vries R.P."/>
            <person name="Allijn I.E."/>
            <person name="van den Brink J."/>
            <person name="Ushinsky S."/>
            <person name="Storms R."/>
            <person name="Powell A.J."/>
            <person name="Paulsen I.T."/>
            <person name="Elbourne L.D.H."/>
            <person name="Baker S.E."/>
            <person name="Magnuson J."/>
            <person name="LaBoissiere S."/>
            <person name="Clutterbuck A.J."/>
            <person name="Martinez D."/>
            <person name="Wogulis M."/>
            <person name="de Leon A.L."/>
            <person name="Rey M.W."/>
            <person name="Tsang A."/>
        </authorList>
    </citation>
    <scope>NUCLEOTIDE SEQUENCE [LARGE SCALE GENOMIC DNA]</scope>
    <source>
        <strain evidence="11">ATCC 38088 / NRRL 8126</strain>
    </source>
</reference>
<dbReference type="PANTHER" id="PTHR33577:SF7">
    <property type="entry name" value="HEME HALOPEROXIDASE FAMILY PROFILE DOMAIN-CONTAINING PROTEIN"/>
    <property type="match status" value="1"/>
</dbReference>
<proteinExistence type="inferred from homology"/>
<dbReference type="GO" id="GO:0004601">
    <property type="term" value="F:peroxidase activity"/>
    <property type="evidence" value="ECO:0007669"/>
    <property type="project" value="UniProtKB-KW"/>
</dbReference>
<feature type="domain" description="Heme haloperoxidase family profile" evidence="9">
    <location>
        <begin position="32"/>
        <end position="242"/>
    </location>
</feature>
<organism evidence="10 11">
    <name type="scientific">Thermothielavioides terrestris (strain ATCC 38088 / NRRL 8126)</name>
    <name type="common">Thielavia terrestris</name>
    <dbReference type="NCBI Taxonomy" id="578455"/>
    <lineage>
        <taxon>Eukaryota</taxon>
        <taxon>Fungi</taxon>
        <taxon>Dikarya</taxon>
        <taxon>Ascomycota</taxon>
        <taxon>Pezizomycotina</taxon>
        <taxon>Sordariomycetes</taxon>
        <taxon>Sordariomycetidae</taxon>
        <taxon>Sordariales</taxon>
        <taxon>Chaetomiaceae</taxon>
        <taxon>Thermothielavioides</taxon>
        <taxon>Thermothielavioides terrestris</taxon>
    </lineage>
</organism>